<protein>
    <submittedName>
        <fullName evidence="8">DoxD-like family protein</fullName>
    </submittedName>
</protein>
<proteinExistence type="inferred from homology"/>
<sequence length="156" mass="16802">MKGNRKVAFIVYHIFKTTPSFAFLPLRMALGLIFFVHGSQKLFGWFGGKGLEATALSFAEKFHLIPGILWASLAGGGEFLGAILLFLGLATRLAAFNLVVIMSVAILVVHRHAFFVHDGGMEYALSLWAGSLSLVVGGGGFFSLDQKISRRIGGAE</sequence>
<feature type="transmembrane region" description="Helical" evidence="7">
    <location>
        <begin position="94"/>
        <end position="113"/>
    </location>
</feature>
<dbReference type="Pfam" id="PF07681">
    <property type="entry name" value="DoxX"/>
    <property type="match status" value="1"/>
</dbReference>
<dbReference type="InterPro" id="IPR032808">
    <property type="entry name" value="DoxX"/>
</dbReference>
<evidence type="ECO:0000256" key="6">
    <source>
        <dbReference type="ARBA" id="ARBA00023136"/>
    </source>
</evidence>
<dbReference type="PANTHER" id="PTHR33452">
    <property type="entry name" value="OXIDOREDUCTASE CATD-RELATED"/>
    <property type="match status" value="1"/>
</dbReference>
<evidence type="ECO:0000256" key="7">
    <source>
        <dbReference type="SAM" id="Phobius"/>
    </source>
</evidence>
<evidence type="ECO:0000313" key="9">
    <source>
        <dbReference type="Proteomes" id="UP000031594"/>
    </source>
</evidence>
<reference evidence="8 9" key="1">
    <citation type="submission" date="2014-08" db="EMBL/GenBank/DDBJ databases">
        <title>Methylacidiphilum kamchatkense strain Kam1 draft genome sequence.</title>
        <authorList>
            <person name="Birkeland N.-K."/>
            <person name="Erikstad H.A."/>
        </authorList>
    </citation>
    <scope>NUCLEOTIDE SEQUENCE [LARGE SCALE GENOMIC DNA]</scope>
    <source>
        <strain evidence="8 9">Kam1</strain>
    </source>
</reference>
<dbReference type="Proteomes" id="UP000031594">
    <property type="component" value="Unassembled WGS sequence"/>
</dbReference>
<evidence type="ECO:0000256" key="5">
    <source>
        <dbReference type="ARBA" id="ARBA00022989"/>
    </source>
</evidence>
<keyword evidence="3" id="KW-1003">Cell membrane</keyword>
<comment type="caution">
    <text evidence="8">The sequence shown here is derived from an EMBL/GenBank/DDBJ whole genome shotgun (WGS) entry which is preliminary data.</text>
</comment>
<organism evidence="8 9">
    <name type="scientific">Methylacidiphilum kamchatkense Kam1</name>
    <dbReference type="NCBI Taxonomy" id="1202785"/>
    <lineage>
        <taxon>Bacteria</taxon>
        <taxon>Pseudomonadati</taxon>
        <taxon>Verrucomicrobiota</taxon>
        <taxon>Methylacidiphilae</taxon>
        <taxon>Methylacidiphilales</taxon>
        <taxon>Methylacidiphilaceae</taxon>
        <taxon>Methylacidiphilum (ex Ratnadevi et al. 2023)</taxon>
    </lineage>
</organism>
<feature type="transmembrane region" description="Helical" evidence="7">
    <location>
        <begin position="21"/>
        <end position="43"/>
    </location>
</feature>
<keyword evidence="9" id="KW-1185">Reference proteome</keyword>
<evidence type="ECO:0000256" key="1">
    <source>
        <dbReference type="ARBA" id="ARBA00004651"/>
    </source>
</evidence>
<dbReference type="InterPro" id="IPR051907">
    <property type="entry name" value="DoxX-like_oxidoreductase"/>
</dbReference>
<name>A0ABR4ZUY8_9BACT</name>
<keyword evidence="5 7" id="KW-1133">Transmembrane helix</keyword>
<evidence type="ECO:0000256" key="3">
    <source>
        <dbReference type="ARBA" id="ARBA00022475"/>
    </source>
</evidence>
<evidence type="ECO:0000313" key="8">
    <source>
        <dbReference type="EMBL" id="KIE58052.1"/>
    </source>
</evidence>
<dbReference type="RefSeq" id="WP_039721907.1">
    <property type="nucleotide sequence ID" value="NZ_JQNX01000007.1"/>
</dbReference>
<dbReference type="PANTHER" id="PTHR33452:SF1">
    <property type="entry name" value="INNER MEMBRANE PROTEIN YPHA-RELATED"/>
    <property type="match status" value="1"/>
</dbReference>
<comment type="subcellular location">
    <subcellularLocation>
        <location evidence="1">Cell membrane</location>
        <topology evidence="1">Multi-pass membrane protein</topology>
    </subcellularLocation>
</comment>
<gene>
    <name evidence="8" type="ORF">A946_09045</name>
</gene>
<accession>A0ABR4ZUY8</accession>
<evidence type="ECO:0000256" key="2">
    <source>
        <dbReference type="ARBA" id="ARBA00006679"/>
    </source>
</evidence>
<keyword evidence="6 7" id="KW-0472">Membrane</keyword>
<feature type="transmembrane region" description="Helical" evidence="7">
    <location>
        <begin position="125"/>
        <end position="144"/>
    </location>
</feature>
<feature type="transmembrane region" description="Helical" evidence="7">
    <location>
        <begin position="63"/>
        <end position="87"/>
    </location>
</feature>
<keyword evidence="4 7" id="KW-0812">Transmembrane</keyword>
<dbReference type="EMBL" id="JQNX01000007">
    <property type="protein sequence ID" value="KIE58052.1"/>
    <property type="molecule type" value="Genomic_DNA"/>
</dbReference>
<evidence type="ECO:0000256" key="4">
    <source>
        <dbReference type="ARBA" id="ARBA00022692"/>
    </source>
</evidence>
<comment type="similarity">
    <text evidence="2">Belongs to the DoxX family.</text>
</comment>